<dbReference type="PANTHER" id="PTHR44094:SF8">
    <property type="entry name" value="DNAJ HEAT SHOCK N-TERMINAL DOMAIN-CONTAINING PROTEIN-RELATED"/>
    <property type="match status" value="1"/>
</dbReference>
<dbReference type="Proteomes" id="UP000264353">
    <property type="component" value="Unassembled WGS sequence"/>
</dbReference>
<feature type="domain" description="DNAJ-containing protein X-domain" evidence="2">
    <location>
        <begin position="1"/>
        <end position="139"/>
    </location>
</feature>
<dbReference type="AlphaFoldDB" id="A0A397KXJ7"/>
<feature type="compositionally biased region" description="Basic and acidic residues" evidence="1">
    <location>
        <begin position="134"/>
        <end position="153"/>
    </location>
</feature>
<sequence>MKVPFLAEWVRDKGHQIKSQVMAASVEFSLGKPKTIPFFLLLVGAVSLLVLQDEVSKLNQGENREEHIQKAIEAKKDAMLQSLWQINVLDIESTLSRVCQAVLKDPSVSKDVLRARARGLRKLGNIFQGSKKPYSRENSLRHEGAAVKLDAGDSSKPAT</sequence>
<accession>A0A397KXJ7</accession>
<evidence type="ECO:0000256" key="1">
    <source>
        <dbReference type="SAM" id="MobiDB-lite"/>
    </source>
</evidence>
<dbReference type="Pfam" id="PF14308">
    <property type="entry name" value="DnaJ-X"/>
    <property type="match status" value="1"/>
</dbReference>
<reference evidence="3" key="1">
    <citation type="submission" date="2018-06" db="EMBL/GenBank/DDBJ databases">
        <title>WGS assembly of Brassica rapa FPsc.</title>
        <authorList>
            <person name="Bowman J."/>
            <person name="Kohchi T."/>
            <person name="Yamato K."/>
            <person name="Jenkins J."/>
            <person name="Shu S."/>
            <person name="Ishizaki K."/>
            <person name="Yamaoka S."/>
            <person name="Nishihama R."/>
            <person name="Nakamura Y."/>
            <person name="Berger F."/>
            <person name="Adam C."/>
            <person name="Aki S."/>
            <person name="Althoff F."/>
            <person name="Araki T."/>
            <person name="Arteaga-Vazquez M."/>
            <person name="Balasubrmanian S."/>
            <person name="Bauer D."/>
            <person name="Boehm C."/>
            <person name="Briginshaw L."/>
            <person name="Caballero-Perez J."/>
            <person name="Catarino B."/>
            <person name="Chen F."/>
            <person name="Chiyoda S."/>
            <person name="Chovatia M."/>
            <person name="Davies K."/>
            <person name="Delmans M."/>
            <person name="Demura T."/>
            <person name="Dierschke T."/>
            <person name="Dolan L."/>
            <person name="Dorantes-Acosta A."/>
            <person name="Eklund D."/>
            <person name="Florent S."/>
            <person name="Flores-Sandoval E."/>
            <person name="Fujiyama A."/>
            <person name="Fukuzawa H."/>
            <person name="Galik B."/>
            <person name="Grimanelli D."/>
            <person name="Grimwood J."/>
            <person name="Grossniklaus U."/>
            <person name="Hamada T."/>
            <person name="Haseloff J."/>
            <person name="Hetherington A."/>
            <person name="Higo A."/>
            <person name="Hirakawa Y."/>
            <person name="Hundley H."/>
            <person name="Ikeda Y."/>
            <person name="Inoue K."/>
            <person name="Inoue S."/>
            <person name="Ishida S."/>
            <person name="Jia Q."/>
            <person name="Kakita M."/>
            <person name="Kanazawa T."/>
            <person name="Kawai Y."/>
            <person name="Kawashima T."/>
            <person name="Kennedy M."/>
            <person name="Kinose K."/>
            <person name="Kinoshita T."/>
            <person name="Kohara Y."/>
            <person name="Koide E."/>
            <person name="Komatsu K."/>
            <person name="Kopischke S."/>
            <person name="Kubo M."/>
            <person name="Kyozuka J."/>
            <person name="Lagercrantz U."/>
            <person name="Lin S."/>
            <person name="Lindquist E."/>
            <person name="Lipzen A."/>
            <person name="Lu C."/>
            <person name="Luna E."/>
            <person name="Martienssen R."/>
            <person name="Minamino N."/>
            <person name="Mizutani M."/>
            <person name="Mizutani M."/>
            <person name="Mochizuki N."/>
            <person name="Monte I."/>
            <person name="Mosher R."/>
            <person name="Nagasaki H."/>
            <person name="Nakagami H."/>
            <person name="Naramoto S."/>
            <person name="Nishitani K."/>
            <person name="Ohtani M."/>
            <person name="Okamoto T."/>
            <person name="Okumura M."/>
            <person name="Phillips J."/>
            <person name="Pollak B."/>
            <person name="Reinders A."/>
            <person name="Roevekamp M."/>
            <person name="Sano R."/>
            <person name="Sawa S."/>
            <person name="Schmid M."/>
            <person name="Shirakawa M."/>
            <person name="Solano R."/>
            <person name="Spunde A."/>
            <person name="Suetsugu N."/>
            <person name="Sugano S."/>
            <person name="Sugiyama A."/>
            <person name="Sun R."/>
            <person name="Suzuki Y."/>
            <person name="Takenaka M."/>
            <person name="Takezawa D."/>
            <person name="Tomogane H."/>
            <person name="Tsuzuki M."/>
            <person name="Ueda T."/>
            <person name="Umeda M."/>
            <person name="Ward J."/>
            <person name="Watanabe Y."/>
            <person name="Yazaki K."/>
            <person name="Yokoyama R."/>
            <person name="Yoshitake Y."/>
            <person name="Yotsui I."/>
            <person name="Zachgo S."/>
            <person name="Schmutz J."/>
        </authorList>
    </citation>
    <scope>NUCLEOTIDE SEQUENCE [LARGE SCALE GENOMIC DNA]</scope>
</reference>
<dbReference type="EMBL" id="KZ867699">
    <property type="protein sequence ID" value="RIA04263.1"/>
    <property type="molecule type" value="Genomic_DNA"/>
</dbReference>
<gene>
    <name evidence="3" type="ORF">BRARA_K01514</name>
</gene>
<dbReference type="PANTHER" id="PTHR44094">
    <property type="entry name" value="DNAJ HEAT SHOCK N-TERMINAL DOMAIN-CONTAINING PROTEIN"/>
    <property type="match status" value="1"/>
</dbReference>
<name>A0A397KXJ7_BRACM</name>
<evidence type="ECO:0000313" key="3">
    <source>
        <dbReference type="EMBL" id="RIA04263.1"/>
    </source>
</evidence>
<evidence type="ECO:0000259" key="2">
    <source>
        <dbReference type="Pfam" id="PF14308"/>
    </source>
</evidence>
<dbReference type="InterPro" id="IPR026894">
    <property type="entry name" value="DnaJ_X"/>
</dbReference>
<protein>
    <recommendedName>
        <fullName evidence="2">DNAJ-containing protein X-domain domain-containing protein</fullName>
    </recommendedName>
</protein>
<dbReference type="InterPro" id="IPR052423">
    <property type="entry name" value="EMIR"/>
</dbReference>
<proteinExistence type="predicted"/>
<feature type="region of interest" description="Disordered" evidence="1">
    <location>
        <begin position="132"/>
        <end position="159"/>
    </location>
</feature>
<organism evidence="3">
    <name type="scientific">Brassica campestris</name>
    <name type="common">Field mustard</name>
    <dbReference type="NCBI Taxonomy" id="3711"/>
    <lineage>
        <taxon>Eukaryota</taxon>
        <taxon>Viridiplantae</taxon>
        <taxon>Streptophyta</taxon>
        <taxon>Embryophyta</taxon>
        <taxon>Tracheophyta</taxon>
        <taxon>Spermatophyta</taxon>
        <taxon>Magnoliopsida</taxon>
        <taxon>eudicotyledons</taxon>
        <taxon>Gunneridae</taxon>
        <taxon>Pentapetalae</taxon>
        <taxon>rosids</taxon>
        <taxon>malvids</taxon>
        <taxon>Brassicales</taxon>
        <taxon>Brassicaceae</taxon>
        <taxon>Brassiceae</taxon>
        <taxon>Brassica</taxon>
    </lineage>
</organism>